<keyword evidence="4" id="KW-0963">Cytoplasm</keyword>
<dbReference type="GO" id="GO:0005524">
    <property type="term" value="F:ATP binding"/>
    <property type="evidence" value="ECO:0007669"/>
    <property type="project" value="UniProtKB-UniRule"/>
</dbReference>
<feature type="binding site" evidence="15">
    <location>
        <position position="373"/>
    </location>
    <ligand>
        <name>ATP</name>
        <dbReference type="ChEBI" id="CHEBI:30616"/>
    </ligand>
</feature>
<evidence type="ECO:0000313" key="20">
    <source>
        <dbReference type="EnsemblMetazoa" id="G23038.6:cds"/>
    </source>
</evidence>
<dbReference type="Proteomes" id="UP000005408">
    <property type="component" value="Unassembled WGS sequence"/>
</dbReference>
<keyword evidence="6" id="KW-0808">Transferase</keyword>
<evidence type="ECO:0000256" key="15">
    <source>
        <dbReference type="PROSITE-ProRule" id="PRU10141"/>
    </source>
</evidence>
<evidence type="ECO:0000259" key="19">
    <source>
        <dbReference type="PROSITE" id="PS50106"/>
    </source>
</evidence>
<feature type="region of interest" description="Disordered" evidence="16">
    <location>
        <begin position="293"/>
        <end position="319"/>
    </location>
</feature>
<keyword evidence="8" id="KW-0677">Repeat</keyword>
<evidence type="ECO:0000256" key="2">
    <source>
        <dbReference type="ARBA" id="ARBA00005843"/>
    </source>
</evidence>
<dbReference type="PANTHER" id="PTHR46485">
    <property type="entry name" value="LIM DOMAIN KINASE 1"/>
    <property type="match status" value="1"/>
</dbReference>
<dbReference type="PANTHER" id="PTHR46485:SF4">
    <property type="entry name" value="LIM DOMAIN KINASE 1"/>
    <property type="match status" value="1"/>
</dbReference>
<dbReference type="InterPro" id="IPR001478">
    <property type="entry name" value="PDZ"/>
</dbReference>
<dbReference type="PROSITE" id="PS00107">
    <property type="entry name" value="PROTEIN_KINASE_ATP"/>
    <property type="match status" value="1"/>
</dbReference>
<dbReference type="EC" id="2.7.11.1" evidence="3"/>
<evidence type="ECO:0000256" key="4">
    <source>
        <dbReference type="ARBA" id="ARBA00022490"/>
    </source>
</evidence>
<dbReference type="InterPro" id="IPR036034">
    <property type="entry name" value="PDZ_sf"/>
</dbReference>
<proteinExistence type="inferred from homology"/>
<evidence type="ECO:0000256" key="3">
    <source>
        <dbReference type="ARBA" id="ARBA00012513"/>
    </source>
</evidence>
<dbReference type="GO" id="GO:0004674">
    <property type="term" value="F:protein serine/threonine kinase activity"/>
    <property type="evidence" value="ECO:0007669"/>
    <property type="project" value="UniProtKB-KW"/>
</dbReference>
<feature type="domain" description="Protein kinase" evidence="17">
    <location>
        <begin position="344"/>
        <end position="617"/>
    </location>
</feature>
<sequence length="854" mass="96800">MQIITVDKVCVTYLPAVSPSNVAARFINIRKRQDSISLCSSKMRCSRCHKCLSSWYFEKNGELFCKQDYWSLYGDSCNRCGLIITGPVMVAGDHKYHPECFQCHNCDTYIEDGKTYALVERSRLFCGECYKTRMRPVLISSPNHNKGVHSIQLIEVPPTPEGHRSLRYSLEGRDCQQSPQVPESSGTVPHLQISELDTSLSPGLDVLSVGDKILEVNGMPVKESSPEEIDQILQNTKETLHLTLERGASPSVPRRLTESQGDSFYLSPDDSPVLNVESLSTERIINGVSVKIRAKRDQMNKNPSRRRSKSPSPLPSRTKCVDLTRASSFKTQPTSHRVFRATDLLHGEVLGKGFFGQAVKVTHRVTGEVMVLKEMYRFDEEVQKSFLKEVSVLRSVNHPHVLRFMGVLYKDKKLNLVTEYVSGGTLGELLKDDSISLSWKQRAVFAKGISEGMEYLHSLGIIHRDLNSNNCFVKNDMTVVVADFGLARVLPDQYHYPDQVKSGKTKRRYQRKKRYTVVGSPYWMAPEMLKGKSYDEKVDLFSYGIIVCEMLARVEADPDILPRTITFELDVKLFFQKFCSEKDFPLPFFKIAIMCCQVTPENRPSFDRVSIWTESLLVNLEHGGTLPPELQGDPIEYYYAVREGRAPDSRSQCESRSRKSLDTITEQNRESLNRQALPKKCVIENITEKSSQSFVRDRSYSDNSVSKSCDLLSVACSNIEESLSDVDSPVDGVSTILDKLNFQECTSDMELSSTFGDTKFSLPVNMTSLSDTEIDSPNDQVLKRRKQNPPDYLTSNHTDNEQIFDIDDKNFTENNLITSNRRNCLISDMQTALFENKPQIEVTHSGSEGRLRPY</sequence>
<dbReference type="FunFam" id="2.10.110.10:FF:000038">
    <property type="entry name" value="LIM domain kinase 2"/>
    <property type="match status" value="1"/>
</dbReference>
<accession>A0A8W8KDJ6</accession>
<evidence type="ECO:0000313" key="21">
    <source>
        <dbReference type="Proteomes" id="UP000005408"/>
    </source>
</evidence>
<keyword evidence="13 14" id="KW-0440">LIM domain</keyword>
<protein>
    <recommendedName>
        <fullName evidence="3">non-specific serine/threonine protein kinase</fullName>
        <ecNumber evidence="3">2.7.11.1</ecNumber>
    </recommendedName>
</protein>
<dbReference type="Gene3D" id="2.10.110.10">
    <property type="entry name" value="Cysteine Rich Protein"/>
    <property type="match status" value="1"/>
</dbReference>
<dbReference type="PROSITE" id="PS50023">
    <property type="entry name" value="LIM_DOMAIN_2"/>
    <property type="match status" value="1"/>
</dbReference>
<dbReference type="InterPro" id="IPR050940">
    <property type="entry name" value="Actin_reg-Ser/Thr_kinase"/>
</dbReference>
<dbReference type="InterPro" id="IPR000719">
    <property type="entry name" value="Prot_kinase_dom"/>
</dbReference>
<keyword evidence="12 15" id="KW-0067">ATP-binding</keyword>
<dbReference type="InterPro" id="IPR001781">
    <property type="entry name" value="Znf_LIM"/>
</dbReference>
<evidence type="ECO:0000256" key="8">
    <source>
        <dbReference type="ARBA" id="ARBA00022737"/>
    </source>
</evidence>
<comment type="similarity">
    <text evidence="2">Belongs to the protein kinase superfamily. TKL Ser/Thr protein kinase family.</text>
</comment>
<keyword evidence="11 14" id="KW-0862">Zinc</keyword>
<feature type="domain" description="LIM zinc-binding" evidence="18">
    <location>
        <begin position="75"/>
        <end position="136"/>
    </location>
</feature>
<evidence type="ECO:0000256" key="13">
    <source>
        <dbReference type="ARBA" id="ARBA00023038"/>
    </source>
</evidence>
<dbReference type="Gene3D" id="1.10.510.10">
    <property type="entry name" value="Transferase(Phosphotransferase) domain 1"/>
    <property type="match status" value="1"/>
</dbReference>
<dbReference type="SUPFAM" id="SSF56112">
    <property type="entry name" value="Protein kinase-like (PK-like)"/>
    <property type="match status" value="1"/>
</dbReference>
<dbReference type="Gene3D" id="2.30.42.10">
    <property type="match status" value="1"/>
</dbReference>
<dbReference type="Pfam" id="PF00412">
    <property type="entry name" value="LIM"/>
    <property type="match status" value="1"/>
</dbReference>
<keyword evidence="9 15" id="KW-0547">Nucleotide-binding</keyword>
<dbReference type="SUPFAM" id="SSF57716">
    <property type="entry name" value="Glucocorticoid receptor-like (DNA-binding domain)"/>
    <property type="match status" value="2"/>
</dbReference>
<dbReference type="GO" id="GO:0046872">
    <property type="term" value="F:metal ion binding"/>
    <property type="evidence" value="ECO:0007669"/>
    <property type="project" value="UniProtKB-KW"/>
</dbReference>
<dbReference type="InterPro" id="IPR011009">
    <property type="entry name" value="Kinase-like_dom_sf"/>
</dbReference>
<dbReference type="GO" id="GO:0005737">
    <property type="term" value="C:cytoplasm"/>
    <property type="evidence" value="ECO:0007669"/>
    <property type="project" value="UniProtKB-SubCell"/>
</dbReference>
<evidence type="ECO:0000256" key="6">
    <source>
        <dbReference type="ARBA" id="ARBA00022679"/>
    </source>
</evidence>
<dbReference type="InterPro" id="IPR017441">
    <property type="entry name" value="Protein_kinase_ATP_BS"/>
</dbReference>
<evidence type="ECO:0000256" key="16">
    <source>
        <dbReference type="SAM" id="MobiDB-lite"/>
    </source>
</evidence>
<evidence type="ECO:0000256" key="9">
    <source>
        <dbReference type="ARBA" id="ARBA00022741"/>
    </source>
</evidence>
<evidence type="ECO:0000259" key="18">
    <source>
        <dbReference type="PROSITE" id="PS50023"/>
    </source>
</evidence>
<dbReference type="SMART" id="SM00228">
    <property type="entry name" value="PDZ"/>
    <property type="match status" value="1"/>
</dbReference>
<comment type="subcellular location">
    <subcellularLocation>
        <location evidence="1">Cytoplasm</location>
    </subcellularLocation>
</comment>
<evidence type="ECO:0000259" key="17">
    <source>
        <dbReference type="PROSITE" id="PS50011"/>
    </source>
</evidence>
<dbReference type="SMART" id="SM00132">
    <property type="entry name" value="LIM"/>
    <property type="match status" value="1"/>
</dbReference>
<evidence type="ECO:0000256" key="12">
    <source>
        <dbReference type="ARBA" id="ARBA00022840"/>
    </source>
</evidence>
<dbReference type="Gene3D" id="3.30.200.20">
    <property type="entry name" value="Phosphorylase Kinase, domain 1"/>
    <property type="match status" value="1"/>
</dbReference>
<evidence type="ECO:0000256" key="5">
    <source>
        <dbReference type="ARBA" id="ARBA00022527"/>
    </source>
</evidence>
<feature type="region of interest" description="Disordered" evidence="16">
    <location>
        <begin position="648"/>
        <end position="669"/>
    </location>
</feature>
<dbReference type="GO" id="GO:0030036">
    <property type="term" value="P:actin cytoskeleton organization"/>
    <property type="evidence" value="ECO:0007669"/>
    <property type="project" value="TreeGrafter"/>
</dbReference>
<feature type="domain" description="PDZ" evidence="19">
    <location>
        <begin position="153"/>
        <end position="248"/>
    </location>
</feature>
<dbReference type="Pfam" id="PF00069">
    <property type="entry name" value="Pkinase"/>
    <property type="match status" value="1"/>
</dbReference>
<reference evidence="20" key="1">
    <citation type="submission" date="2022-08" db="UniProtKB">
        <authorList>
            <consortium name="EnsemblMetazoa"/>
        </authorList>
    </citation>
    <scope>IDENTIFICATION</scope>
    <source>
        <strain evidence="20">05x7-T-G4-1.051#20</strain>
    </source>
</reference>
<dbReference type="EnsemblMetazoa" id="G23038.6">
    <property type="protein sequence ID" value="G23038.6:cds"/>
    <property type="gene ID" value="G23038"/>
</dbReference>
<dbReference type="PROSITE" id="PS00478">
    <property type="entry name" value="LIM_DOMAIN_1"/>
    <property type="match status" value="1"/>
</dbReference>
<keyword evidence="21" id="KW-1185">Reference proteome</keyword>
<keyword evidence="5" id="KW-0723">Serine/threonine-protein kinase</keyword>
<evidence type="ECO:0000256" key="14">
    <source>
        <dbReference type="PROSITE-ProRule" id="PRU00125"/>
    </source>
</evidence>
<dbReference type="SUPFAM" id="SSF50156">
    <property type="entry name" value="PDZ domain-like"/>
    <property type="match status" value="1"/>
</dbReference>
<name>A0A8W8KDJ6_MAGGI</name>
<keyword evidence="10" id="KW-0418">Kinase</keyword>
<dbReference type="FunFam" id="3.30.200.20:FF:000038">
    <property type="entry name" value="LIM domain kinase 2"/>
    <property type="match status" value="1"/>
</dbReference>
<dbReference type="PROSITE" id="PS50106">
    <property type="entry name" value="PDZ"/>
    <property type="match status" value="1"/>
</dbReference>
<dbReference type="GO" id="GO:0005634">
    <property type="term" value="C:nucleus"/>
    <property type="evidence" value="ECO:0007669"/>
    <property type="project" value="TreeGrafter"/>
</dbReference>
<dbReference type="CDD" id="cd09365">
    <property type="entry name" value="LIM2_LIMK"/>
    <property type="match status" value="1"/>
</dbReference>
<dbReference type="OMA" id="MEEDFPW"/>
<dbReference type="OrthoDB" id="20134at2759"/>
<evidence type="ECO:0000256" key="1">
    <source>
        <dbReference type="ARBA" id="ARBA00004496"/>
    </source>
</evidence>
<dbReference type="Pfam" id="PF00595">
    <property type="entry name" value="PDZ"/>
    <property type="match status" value="1"/>
</dbReference>
<organism evidence="20 21">
    <name type="scientific">Magallana gigas</name>
    <name type="common">Pacific oyster</name>
    <name type="synonym">Crassostrea gigas</name>
    <dbReference type="NCBI Taxonomy" id="29159"/>
    <lineage>
        <taxon>Eukaryota</taxon>
        <taxon>Metazoa</taxon>
        <taxon>Spiralia</taxon>
        <taxon>Lophotrochozoa</taxon>
        <taxon>Mollusca</taxon>
        <taxon>Bivalvia</taxon>
        <taxon>Autobranchia</taxon>
        <taxon>Pteriomorphia</taxon>
        <taxon>Ostreida</taxon>
        <taxon>Ostreoidea</taxon>
        <taxon>Ostreidae</taxon>
        <taxon>Magallana</taxon>
    </lineage>
</organism>
<evidence type="ECO:0000256" key="7">
    <source>
        <dbReference type="ARBA" id="ARBA00022723"/>
    </source>
</evidence>
<evidence type="ECO:0000256" key="11">
    <source>
        <dbReference type="ARBA" id="ARBA00022833"/>
    </source>
</evidence>
<dbReference type="AlphaFoldDB" id="A0A8W8KDJ6"/>
<keyword evidence="7 14" id="KW-0479">Metal-binding</keyword>
<dbReference type="PROSITE" id="PS50011">
    <property type="entry name" value="PROTEIN_KINASE_DOM"/>
    <property type="match status" value="1"/>
</dbReference>
<evidence type="ECO:0000256" key="10">
    <source>
        <dbReference type="ARBA" id="ARBA00022777"/>
    </source>
</evidence>